<organism evidence="1 2">
    <name type="scientific">Morchella conica CCBAS932</name>
    <dbReference type="NCBI Taxonomy" id="1392247"/>
    <lineage>
        <taxon>Eukaryota</taxon>
        <taxon>Fungi</taxon>
        <taxon>Dikarya</taxon>
        <taxon>Ascomycota</taxon>
        <taxon>Pezizomycotina</taxon>
        <taxon>Pezizomycetes</taxon>
        <taxon>Pezizales</taxon>
        <taxon>Morchellaceae</taxon>
        <taxon>Morchella</taxon>
    </lineage>
</organism>
<accession>A0A3N4KPB7</accession>
<evidence type="ECO:0000313" key="2">
    <source>
        <dbReference type="Proteomes" id="UP000277580"/>
    </source>
</evidence>
<sequence length="257" mass="29503">MPYLTPTQPINTSSITPVNVRITADKTLTHYIVIYTSPPHGAPQDLHDLVNNNLIDERSDTSAQLHLQYPSHPITPLFTVDFYSRGQRYHLVSSRGIVRWYTEQHRPSSDTDGSNSSISGTRRHEFFASSVQSVRWCVWNLLVYLQRAHLCLPMAGGLEKDKWWVVNIGLTWGKGPHDPDTRFVTLWVREDTRLARVFEVVACHEVEGWFCLSQVVWEGQEGRPKSWYYDDAVECGVMMKDCGWKGEGVVWLKTQVI</sequence>
<dbReference type="AlphaFoldDB" id="A0A3N4KPB7"/>
<protein>
    <submittedName>
        <fullName evidence="1">Uncharacterized protein</fullName>
    </submittedName>
</protein>
<proteinExistence type="predicted"/>
<evidence type="ECO:0000313" key="1">
    <source>
        <dbReference type="EMBL" id="RPB11269.1"/>
    </source>
</evidence>
<dbReference type="Proteomes" id="UP000277580">
    <property type="component" value="Unassembled WGS sequence"/>
</dbReference>
<reference evidence="1 2" key="1">
    <citation type="journal article" date="2018" name="Nat. Ecol. Evol.">
        <title>Pezizomycetes genomes reveal the molecular basis of ectomycorrhizal truffle lifestyle.</title>
        <authorList>
            <person name="Murat C."/>
            <person name="Payen T."/>
            <person name="Noel B."/>
            <person name="Kuo A."/>
            <person name="Morin E."/>
            <person name="Chen J."/>
            <person name="Kohler A."/>
            <person name="Krizsan K."/>
            <person name="Balestrini R."/>
            <person name="Da Silva C."/>
            <person name="Montanini B."/>
            <person name="Hainaut M."/>
            <person name="Levati E."/>
            <person name="Barry K.W."/>
            <person name="Belfiori B."/>
            <person name="Cichocki N."/>
            <person name="Clum A."/>
            <person name="Dockter R.B."/>
            <person name="Fauchery L."/>
            <person name="Guy J."/>
            <person name="Iotti M."/>
            <person name="Le Tacon F."/>
            <person name="Lindquist E.A."/>
            <person name="Lipzen A."/>
            <person name="Malagnac F."/>
            <person name="Mello A."/>
            <person name="Molinier V."/>
            <person name="Miyauchi S."/>
            <person name="Poulain J."/>
            <person name="Riccioni C."/>
            <person name="Rubini A."/>
            <person name="Sitrit Y."/>
            <person name="Splivallo R."/>
            <person name="Traeger S."/>
            <person name="Wang M."/>
            <person name="Zifcakova L."/>
            <person name="Wipf D."/>
            <person name="Zambonelli A."/>
            <person name="Paolocci F."/>
            <person name="Nowrousian M."/>
            <person name="Ottonello S."/>
            <person name="Baldrian P."/>
            <person name="Spatafora J.W."/>
            <person name="Henrissat B."/>
            <person name="Nagy L.G."/>
            <person name="Aury J.M."/>
            <person name="Wincker P."/>
            <person name="Grigoriev I.V."/>
            <person name="Bonfante P."/>
            <person name="Martin F.M."/>
        </authorList>
    </citation>
    <scope>NUCLEOTIDE SEQUENCE [LARGE SCALE GENOMIC DNA]</scope>
    <source>
        <strain evidence="1 2">CCBAS932</strain>
    </source>
</reference>
<dbReference type="EMBL" id="ML119137">
    <property type="protein sequence ID" value="RPB11269.1"/>
    <property type="molecule type" value="Genomic_DNA"/>
</dbReference>
<gene>
    <name evidence="1" type="ORF">P167DRAFT_575559</name>
</gene>
<name>A0A3N4KPB7_9PEZI</name>
<dbReference type="OrthoDB" id="5285163at2759"/>
<dbReference type="InParanoid" id="A0A3N4KPB7"/>
<keyword evidence="2" id="KW-1185">Reference proteome</keyword>